<keyword evidence="3 9" id="KW-0378">Hydrolase</keyword>
<keyword evidence="10" id="KW-1185">Reference proteome</keyword>
<evidence type="ECO:0000313" key="10">
    <source>
        <dbReference type="Proteomes" id="UP000499080"/>
    </source>
</evidence>
<dbReference type="PANTHER" id="PTHR12837:SF15">
    <property type="entry name" value="POLY(ADP-RIBOSE) GLYCOHYDROLASE"/>
    <property type="match status" value="1"/>
</dbReference>
<comment type="caution">
    <text evidence="9">The sequence shown here is derived from an EMBL/GenBank/DDBJ whole genome shotgun (WGS) entry which is preliminary data.</text>
</comment>
<dbReference type="AlphaFoldDB" id="A0A4Y2F9R8"/>
<protein>
    <recommendedName>
        <fullName evidence="2">poly(ADP-ribose) glycohydrolase</fullName>
        <ecNumber evidence="2">3.2.1.143</ecNumber>
    </recommendedName>
</protein>
<dbReference type="Pfam" id="PF05028">
    <property type="entry name" value="PARG_cat_C"/>
    <property type="match status" value="1"/>
</dbReference>
<reference evidence="9 10" key="1">
    <citation type="journal article" date="2019" name="Sci. Rep.">
        <title>Orb-weaving spider Araneus ventricosus genome elucidates the spidroin gene catalogue.</title>
        <authorList>
            <person name="Kono N."/>
            <person name="Nakamura H."/>
            <person name="Ohtoshi R."/>
            <person name="Moran D.A.P."/>
            <person name="Shinohara A."/>
            <person name="Yoshida Y."/>
            <person name="Fujiwara M."/>
            <person name="Mori M."/>
            <person name="Tomita M."/>
            <person name="Arakawa K."/>
        </authorList>
    </citation>
    <scope>NUCLEOTIDE SEQUENCE [LARGE SCALE GENOMIC DNA]</scope>
</reference>
<evidence type="ECO:0000259" key="7">
    <source>
        <dbReference type="Pfam" id="PF05028"/>
    </source>
</evidence>
<evidence type="ECO:0000256" key="1">
    <source>
        <dbReference type="ARBA" id="ARBA00009545"/>
    </source>
</evidence>
<dbReference type="EMBL" id="BGPR01000857">
    <property type="protein sequence ID" value="GBM38042.1"/>
    <property type="molecule type" value="Genomic_DNA"/>
</dbReference>
<comment type="similarity">
    <text evidence="1">Belongs to the poly(ADP-ribose) glycohydrolase family.</text>
</comment>
<dbReference type="InterPro" id="IPR046372">
    <property type="entry name" value="PARG_cat_C"/>
</dbReference>
<dbReference type="GO" id="GO:0009225">
    <property type="term" value="P:nucleotide-sugar metabolic process"/>
    <property type="evidence" value="ECO:0007669"/>
    <property type="project" value="TreeGrafter"/>
</dbReference>
<feature type="active site" evidence="4">
    <location>
        <position position="449"/>
    </location>
</feature>
<dbReference type="GO" id="GO:0005634">
    <property type="term" value="C:nucleus"/>
    <property type="evidence" value="ECO:0007669"/>
    <property type="project" value="TreeGrafter"/>
</dbReference>
<feature type="binding site" evidence="5">
    <location>
        <position position="466"/>
    </location>
    <ligand>
        <name>substrate</name>
    </ligand>
</feature>
<accession>A0A4Y2F9R8</accession>
<dbReference type="InterPro" id="IPR007724">
    <property type="entry name" value="Poly_GlycHdrlase"/>
</dbReference>
<evidence type="ECO:0000259" key="8">
    <source>
        <dbReference type="Pfam" id="PF20811"/>
    </source>
</evidence>
<dbReference type="Proteomes" id="UP000499080">
    <property type="component" value="Unassembled WGS sequence"/>
</dbReference>
<evidence type="ECO:0000256" key="5">
    <source>
        <dbReference type="PIRSR" id="PIRSR607724-2"/>
    </source>
</evidence>
<proteinExistence type="inferred from homology"/>
<feature type="domain" description="PARG helical" evidence="8">
    <location>
        <begin position="284"/>
        <end position="411"/>
    </location>
</feature>
<evidence type="ECO:0000313" key="9">
    <source>
        <dbReference type="EMBL" id="GBM38042.1"/>
    </source>
</evidence>
<dbReference type="Pfam" id="PF20811">
    <property type="entry name" value="PARG_cat_N"/>
    <property type="match status" value="1"/>
</dbReference>
<evidence type="ECO:0000256" key="4">
    <source>
        <dbReference type="PIRSR" id="PIRSR607724-1"/>
    </source>
</evidence>
<dbReference type="GO" id="GO:0004649">
    <property type="term" value="F:poly(ADP-ribose) glycohydrolase activity"/>
    <property type="evidence" value="ECO:0007669"/>
    <property type="project" value="UniProtKB-EC"/>
</dbReference>
<feature type="active site" evidence="4">
    <location>
        <position position="467"/>
    </location>
</feature>
<dbReference type="GO" id="GO:0006282">
    <property type="term" value="P:regulation of DNA repair"/>
    <property type="evidence" value="ECO:0007669"/>
    <property type="project" value="InterPro"/>
</dbReference>
<feature type="region of interest" description="Disordered" evidence="6">
    <location>
        <begin position="20"/>
        <end position="76"/>
    </location>
</feature>
<gene>
    <name evidence="9" type="primary">PARG_1</name>
    <name evidence="9" type="ORF">AVEN_160306_1</name>
</gene>
<feature type="binding site" evidence="5">
    <location>
        <position position="452"/>
    </location>
    <ligand>
        <name>substrate</name>
    </ligand>
</feature>
<feature type="compositionally biased region" description="Polar residues" evidence="6">
    <location>
        <begin position="65"/>
        <end position="76"/>
    </location>
</feature>
<feature type="active site" evidence="4">
    <location>
        <position position="468"/>
    </location>
</feature>
<sequence>MFKGQKRLRQINIIESFALSKKPKSEATSDMDPNLRNMLAAAAEKRLAAGNSKASPKHSDVKVSNKISDGGETSTAHVLDPENVQVPDSQESCLPSSADLFPSSYENCPESPVVEQFSSQETIYSDKIDSPPATPTNPEENFISEVDSQLESDSEDEEVQVQFLNRTPDCSIPLPKLEPLENHSIMFSPHIIPSRAPRPYPPTHRDIWDSNHVRMPCSSQNKYPVEDLNGEKQIKSRWDLICISLRRTILSSQDLERAILQYNSQYRGKWNFNGLHTFFETCFTDDERCYFFEETLPKMINITLDLPNICTQPIPLLKKGKDHYLTMSQKQIGCLLLNAFFCTFPRRSYQSRNPKFRWNNEYASYPDINFYRLFYGVKNRVSVRTEKLKCLFNYFKRITTKEPSGAVTFHRQSLEELPKWEESKKGIRIAVIKNGGLIETDGHGMLQVDFANKFVGGGVLGEGCVQEEIRFLICPELIVSRLFVECLGPTEALSIRGIEQYNKYSGYSHGFKWEGNFKDKTPRDAWGRIGTQLVAIDATHFRNSADQFKLASIERELNKAYCGFFEDAPPINLSAIASGNWGCGAFNGDPRLKFLIQLMAASHTGRDLLYFTFGNKHLKKELKEIYRFMSEKNLFVGDIWRILVDFCDTVSRTNDKDPKLYNFLCSIFTDKNPIDVDPMKKTLDPEITDSDKNAIIKLIEAVGDDSNTDIEDNDPG</sequence>
<dbReference type="EC" id="3.2.1.143" evidence="2"/>
<organism evidence="9 10">
    <name type="scientific">Araneus ventricosus</name>
    <name type="common">Orbweaver spider</name>
    <name type="synonym">Epeira ventricosa</name>
    <dbReference type="NCBI Taxonomy" id="182803"/>
    <lineage>
        <taxon>Eukaryota</taxon>
        <taxon>Metazoa</taxon>
        <taxon>Ecdysozoa</taxon>
        <taxon>Arthropoda</taxon>
        <taxon>Chelicerata</taxon>
        <taxon>Arachnida</taxon>
        <taxon>Araneae</taxon>
        <taxon>Araneomorphae</taxon>
        <taxon>Entelegynae</taxon>
        <taxon>Araneoidea</taxon>
        <taxon>Araneidae</taxon>
        <taxon>Araneus</taxon>
    </lineage>
</organism>
<dbReference type="GO" id="GO:0005737">
    <property type="term" value="C:cytoplasm"/>
    <property type="evidence" value="ECO:0007669"/>
    <property type="project" value="TreeGrafter"/>
</dbReference>
<dbReference type="GO" id="GO:1990966">
    <property type="term" value="P:ATP generation from poly-ADP-D-ribose"/>
    <property type="evidence" value="ECO:0007669"/>
    <property type="project" value="TreeGrafter"/>
</dbReference>
<dbReference type="OrthoDB" id="1937899at2759"/>
<dbReference type="InterPro" id="IPR048362">
    <property type="entry name" value="PARG_helical"/>
</dbReference>
<name>A0A4Y2F9R8_ARAVE</name>
<evidence type="ECO:0000256" key="6">
    <source>
        <dbReference type="SAM" id="MobiDB-lite"/>
    </source>
</evidence>
<dbReference type="GO" id="GO:0005975">
    <property type="term" value="P:carbohydrate metabolic process"/>
    <property type="evidence" value="ECO:0007669"/>
    <property type="project" value="InterPro"/>
</dbReference>
<feature type="binding site" evidence="5">
    <location>
        <position position="507"/>
    </location>
    <ligand>
        <name>substrate</name>
    </ligand>
</feature>
<evidence type="ECO:0000256" key="3">
    <source>
        <dbReference type="ARBA" id="ARBA00022801"/>
    </source>
</evidence>
<dbReference type="PANTHER" id="PTHR12837">
    <property type="entry name" value="POLY ADP-RIBOSE GLYCOHYDROLASE"/>
    <property type="match status" value="1"/>
</dbReference>
<feature type="domain" description="PARG catalytic Macro" evidence="7">
    <location>
        <begin position="418"/>
        <end position="619"/>
    </location>
</feature>
<evidence type="ECO:0000256" key="2">
    <source>
        <dbReference type="ARBA" id="ARBA00012255"/>
    </source>
</evidence>